<dbReference type="Pfam" id="PF00034">
    <property type="entry name" value="Cytochrom_C"/>
    <property type="match status" value="1"/>
</dbReference>
<evidence type="ECO:0000256" key="3">
    <source>
        <dbReference type="ARBA" id="ARBA00022723"/>
    </source>
</evidence>
<evidence type="ECO:0000313" key="10">
    <source>
        <dbReference type="Proteomes" id="UP001241748"/>
    </source>
</evidence>
<comment type="caution">
    <text evidence="9">The sequence shown here is derived from an EMBL/GenBank/DDBJ whole genome shotgun (WGS) entry which is preliminary data.</text>
</comment>
<dbReference type="Pfam" id="PF13442">
    <property type="entry name" value="Cytochrome_CBB3"/>
    <property type="match status" value="1"/>
</dbReference>
<keyword evidence="7" id="KW-1133">Transmembrane helix</keyword>
<protein>
    <submittedName>
        <fullName evidence="9">C-type cytochrome</fullName>
    </submittedName>
</protein>
<dbReference type="InterPro" id="IPR008168">
    <property type="entry name" value="Cyt_C_IC"/>
</dbReference>
<keyword evidence="5 6" id="KW-0408">Iron</keyword>
<organism evidence="9 10">
    <name type="scientific">Neobacillus driksii</name>
    <dbReference type="NCBI Taxonomy" id="3035913"/>
    <lineage>
        <taxon>Bacteria</taxon>
        <taxon>Bacillati</taxon>
        <taxon>Bacillota</taxon>
        <taxon>Bacilli</taxon>
        <taxon>Bacillales</taxon>
        <taxon>Bacillaceae</taxon>
        <taxon>Neobacillus</taxon>
    </lineage>
</organism>
<sequence length="227" mass="25164">MKKILYSLYGVIIIGIIICILNSGIFNSENSNAIAAGEKVYQKQCLICHGENGKGEGKNAGTAINNQRYLNAVSNKDIYNSVKFGREGTAMPSYGPRLSEDELNNVVAFIKNWQTQEIEFDVPKKITGDSLNGEKLYNISCINCHGEAGSGKPKMGTALSNPQYLKYTTDKQIWIGTAYGREDTRMGPSLKGLDGVRQLKKQEISDIVSYIRSIKVKQKSHNDYLEP</sequence>
<keyword evidence="3 6" id="KW-0479">Metal-binding</keyword>
<evidence type="ECO:0000259" key="8">
    <source>
        <dbReference type="PROSITE" id="PS51007"/>
    </source>
</evidence>
<evidence type="ECO:0000256" key="6">
    <source>
        <dbReference type="PROSITE-ProRule" id="PRU00433"/>
    </source>
</evidence>
<evidence type="ECO:0000256" key="7">
    <source>
        <dbReference type="SAM" id="Phobius"/>
    </source>
</evidence>
<reference evidence="9 10" key="1">
    <citation type="submission" date="2024-05" db="EMBL/GenBank/DDBJ databases">
        <authorList>
            <person name="Venkateswaran K."/>
        </authorList>
    </citation>
    <scope>NUCLEOTIDE SEQUENCE [LARGE SCALE GENOMIC DNA]</scope>
    <source>
        <strain evidence="9 10">179-C4-2-HS</strain>
    </source>
</reference>
<keyword evidence="10" id="KW-1185">Reference proteome</keyword>
<evidence type="ECO:0000256" key="4">
    <source>
        <dbReference type="ARBA" id="ARBA00022982"/>
    </source>
</evidence>
<dbReference type="InterPro" id="IPR009056">
    <property type="entry name" value="Cyt_c-like_dom"/>
</dbReference>
<evidence type="ECO:0000313" key="9">
    <source>
        <dbReference type="EMBL" id="MFB3165977.1"/>
    </source>
</evidence>
<evidence type="ECO:0000256" key="2">
    <source>
        <dbReference type="ARBA" id="ARBA00022617"/>
    </source>
</evidence>
<keyword evidence="2 6" id="KW-0349">Heme</keyword>
<dbReference type="Gene3D" id="1.10.760.10">
    <property type="entry name" value="Cytochrome c-like domain"/>
    <property type="match status" value="2"/>
</dbReference>
<dbReference type="EMBL" id="JAROBZ020000001">
    <property type="protein sequence ID" value="MFB3165977.1"/>
    <property type="molecule type" value="Genomic_DNA"/>
</dbReference>
<dbReference type="InterPro" id="IPR036909">
    <property type="entry name" value="Cyt_c-like_dom_sf"/>
</dbReference>
<proteinExistence type="predicted"/>
<name>A0ABV4YM92_9BACI</name>
<dbReference type="PRINTS" id="PR00605">
    <property type="entry name" value="CYTCHROMECIC"/>
</dbReference>
<feature type="transmembrane region" description="Helical" evidence="7">
    <location>
        <begin position="7"/>
        <end position="26"/>
    </location>
</feature>
<feature type="domain" description="Cytochrome c" evidence="8">
    <location>
        <begin position="128"/>
        <end position="215"/>
    </location>
</feature>
<dbReference type="PROSITE" id="PS51007">
    <property type="entry name" value="CYTC"/>
    <property type="match status" value="2"/>
</dbReference>
<dbReference type="InterPro" id="IPR051459">
    <property type="entry name" value="Cytochrome_c-type_DH"/>
</dbReference>
<dbReference type="PANTHER" id="PTHR35008">
    <property type="entry name" value="BLL4482 PROTEIN-RELATED"/>
    <property type="match status" value="1"/>
</dbReference>
<feature type="domain" description="Cytochrome c" evidence="8">
    <location>
        <begin position="32"/>
        <end position="114"/>
    </location>
</feature>
<evidence type="ECO:0000256" key="5">
    <source>
        <dbReference type="ARBA" id="ARBA00023004"/>
    </source>
</evidence>
<dbReference type="RefSeq" id="WP_306073438.1">
    <property type="nucleotide sequence ID" value="NZ_JAROBZ020000001.1"/>
</dbReference>
<gene>
    <name evidence="9" type="ORF">P5G62_002340</name>
</gene>
<accession>A0ABV4YM92</accession>
<keyword evidence="4" id="KW-0249">Electron transport</keyword>
<keyword evidence="7" id="KW-0812">Transmembrane</keyword>
<evidence type="ECO:0000256" key="1">
    <source>
        <dbReference type="ARBA" id="ARBA00022448"/>
    </source>
</evidence>
<dbReference type="SUPFAM" id="SSF46626">
    <property type="entry name" value="Cytochrome c"/>
    <property type="match status" value="2"/>
</dbReference>
<keyword evidence="7" id="KW-0472">Membrane</keyword>
<dbReference type="Proteomes" id="UP001241748">
    <property type="component" value="Unassembled WGS sequence"/>
</dbReference>
<keyword evidence="1" id="KW-0813">Transport</keyword>
<dbReference type="PANTHER" id="PTHR35008:SF8">
    <property type="entry name" value="ALCOHOL DEHYDROGENASE CYTOCHROME C SUBUNIT"/>
    <property type="match status" value="1"/>
</dbReference>